<gene>
    <name evidence="1" type="ORF">MBESOW_P1301</name>
</gene>
<dbReference type="EMBL" id="BBQY01000004">
    <property type="protein sequence ID" value="GBH30047.1"/>
    <property type="molecule type" value="Genomic_DNA"/>
</dbReference>
<protein>
    <submittedName>
        <fullName evidence="1">Uncharacterized protein</fullName>
    </submittedName>
</protein>
<proteinExistence type="predicted"/>
<comment type="caution">
    <text evidence="1">The sequence shown here is derived from an EMBL/GenBank/DDBJ whole genome shotgun (WGS) entry which is preliminary data.</text>
</comment>
<keyword evidence="2" id="KW-1185">Reference proteome</keyword>
<dbReference type="AlphaFoldDB" id="A0A401J091"/>
<sequence>MDMGTARATLTTKLQASPAARVRFMNSLLGLLKDQGVDIDDAAAIKDLGLHLDLTDGKAWFDGSVASTNIITINH</sequence>
<evidence type="ECO:0000313" key="2">
    <source>
        <dbReference type="Proteomes" id="UP000290975"/>
    </source>
</evidence>
<evidence type="ECO:0000313" key="1">
    <source>
        <dbReference type="EMBL" id="GBH30047.1"/>
    </source>
</evidence>
<accession>A0A401J091</accession>
<name>A0A401J091_SPHXE</name>
<organism evidence="1 2">
    <name type="scientific">Sphingobium xenophagum</name>
    <dbReference type="NCBI Taxonomy" id="121428"/>
    <lineage>
        <taxon>Bacteria</taxon>
        <taxon>Pseudomonadati</taxon>
        <taxon>Pseudomonadota</taxon>
        <taxon>Alphaproteobacteria</taxon>
        <taxon>Sphingomonadales</taxon>
        <taxon>Sphingomonadaceae</taxon>
        <taxon>Sphingobium</taxon>
    </lineage>
</organism>
<dbReference type="Proteomes" id="UP000290975">
    <property type="component" value="Unassembled WGS sequence"/>
</dbReference>
<reference evidence="1 2" key="1">
    <citation type="submission" date="2014-12" db="EMBL/GenBank/DDBJ databases">
        <title>Whole genome sequencing of Sphingobium xenophagum OW59.</title>
        <authorList>
            <person name="Ohta Y."/>
            <person name="Nishi S."/>
            <person name="Hatada Y."/>
        </authorList>
    </citation>
    <scope>NUCLEOTIDE SEQUENCE [LARGE SCALE GENOMIC DNA]</scope>
    <source>
        <strain evidence="1 2">OW59</strain>
    </source>
</reference>